<sequence length="46" mass="5302">MVKKTGIVPNGFVSVKNEVKHNRKKGNNESMIILYFKLLMNNLPTR</sequence>
<organism evidence="1 2">
    <name type="scientific">Parabacteroides johnsonii DSM 18315</name>
    <dbReference type="NCBI Taxonomy" id="537006"/>
    <lineage>
        <taxon>Bacteria</taxon>
        <taxon>Pseudomonadati</taxon>
        <taxon>Bacteroidota</taxon>
        <taxon>Bacteroidia</taxon>
        <taxon>Bacteroidales</taxon>
        <taxon>Tannerellaceae</taxon>
        <taxon>Parabacteroides</taxon>
    </lineage>
</organism>
<reference evidence="1 2" key="2">
    <citation type="submission" date="2008-10" db="EMBL/GenBank/DDBJ databases">
        <authorList>
            <person name="Fulton L."/>
            <person name="Clifton S."/>
            <person name="Fulton B."/>
            <person name="Xu J."/>
            <person name="Minx P."/>
            <person name="Pepin K.H."/>
            <person name="Johnson M."/>
            <person name="Bhonagiri V."/>
            <person name="Nash W.E."/>
            <person name="Mardis E.R."/>
            <person name="Wilson R.K."/>
        </authorList>
    </citation>
    <scope>NUCLEOTIDE SEQUENCE [LARGE SCALE GENOMIC DNA]</scope>
    <source>
        <strain evidence="1 2">DSM 18315</strain>
    </source>
</reference>
<protein>
    <submittedName>
        <fullName evidence="1">Uncharacterized protein</fullName>
    </submittedName>
</protein>
<gene>
    <name evidence="1" type="ORF">PRABACTJOHN_03861</name>
</gene>
<proteinExistence type="predicted"/>
<dbReference type="Proteomes" id="UP000005510">
    <property type="component" value="Unassembled WGS sequence"/>
</dbReference>
<dbReference type="HOGENOM" id="CLU_216718_0_0_10"/>
<evidence type="ECO:0000313" key="1">
    <source>
        <dbReference type="EMBL" id="EEC94764.1"/>
    </source>
</evidence>
<reference evidence="1 2" key="1">
    <citation type="submission" date="2008-10" db="EMBL/GenBank/DDBJ databases">
        <title>Draft genome sequence of Parabacteroides johnsonii (DSM 18315).</title>
        <authorList>
            <person name="Sudarsanam P."/>
            <person name="Ley R."/>
            <person name="Guruge J."/>
            <person name="Turnbaugh P.J."/>
            <person name="Mahowald M."/>
            <person name="Liep D."/>
            <person name="Gordon J."/>
        </authorList>
    </citation>
    <scope>NUCLEOTIDE SEQUENCE [LARGE SCALE GENOMIC DNA]</scope>
    <source>
        <strain evidence="1 2">DSM 18315</strain>
    </source>
</reference>
<dbReference type="EMBL" id="ABYH01000387">
    <property type="protein sequence ID" value="EEC94764.1"/>
    <property type="molecule type" value="Genomic_DNA"/>
</dbReference>
<accession>B7BFN2</accession>
<evidence type="ECO:0000313" key="2">
    <source>
        <dbReference type="Proteomes" id="UP000005510"/>
    </source>
</evidence>
<dbReference type="AlphaFoldDB" id="B7BFN2"/>
<name>B7BFN2_9BACT</name>
<comment type="caution">
    <text evidence="1">The sequence shown here is derived from an EMBL/GenBank/DDBJ whole genome shotgun (WGS) entry which is preliminary data.</text>
</comment>